<organism evidence="5 6">
    <name type="scientific">Mesorhabditis spiculigera</name>
    <dbReference type="NCBI Taxonomy" id="96644"/>
    <lineage>
        <taxon>Eukaryota</taxon>
        <taxon>Metazoa</taxon>
        <taxon>Ecdysozoa</taxon>
        <taxon>Nematoda</taxon>
        <taxon>Chromadorea</taxon>
        <taxon>Rhabditida</taxon>
        <taxon>Rhabditina</taxon>
        <taxon>Rhabditomorpha</taxon>
        <taxon>Rhabditoidea</taxon>
        <taxon>Rhabditidae</taxon>
        <taxon>Mesorhabditinae</taxon>
        <taxon>Mesorhabditis</taxon>
    </lineage>
</organism>
<feature type="domain" description="K Homology" evidence="4">
    <location>
        <begin position="113"/>
        <end position="188"/>
    </location>
</feature>
<feature type="domain" description="K Homology" evidence="4">
    <location>
        <begin position="441"/>
        <end position="552"/>
    </location>
</feature>
<dbReference type="PROSITE" id="PS50084">
    <property type="entry name" value="KH_TYPE_1"/>
    <property type="match status" value="4"/>
</dbReference>
<evidence type="ECO:0000256" key="3">
    <source>
        <dbReference type="SAM" id="MobiDB-lite"/>
    </source>
</evidence>
<keyword evidence="2" id="KW-0694">RNA-binding</keyword>
<dbReference type="SUPFAM" id="SSF54791">
    <property type="entry name" value="Eukaryotic type KH-domain (KH-domain type I)"/>
    <property type="match status" value="3"/>
</dbReference>
<feature type="compositionally biased region" description="Polar residues" evidence="3">
    <location>
        <begin position="9"/>
        <end position="21"/>
    </location>
</feature>
<dbReference type="InterPro" id="IPR004087">
    <property type="entry name" value="KH_dom"/>
</dbReference>
<sequence>MDYYRPQPQDFQQYPTPQHYSTGIAPGQNHAQPTATHSSHWNNDYNAVAQQSASANTQPRRPPQQNNTTYAYRPPPQLQADPSGTAALTMGRTGQTPMMAQGPQGPPLPPQLQELPLRMVVEAKYVGAIIGQGGGNIREISKDSKARCVVDVQRAMRDQDGIIEKVISIGGQPENCTKACMKVLEVIQRELEKEEPEKTNGEVTLKLRAHNQLVGRLIGKQGSTIKKIMQDTNSTIFVSNSEPASQMSASMPPMFDLLQMERTITVRAPTIQDVSNAEQRISAKLRQSFEIDIANRLQQFPGGYPMPGMLPSMVNPIGDAYAMSGMNLRNNLQGNITKTVRMYVPNNMVGAIIGTKGSNIRQIMRNSGAQVKIDGGERRIKEGMDPEEIEREKEREREEREKNPEEERLVTITGNDSQQCRAQFWIYQRVAEQTSHNIEDVKLRTEIQVPAKLVGRIIGKGGQNVRELQRITGAQVDIVKIPDENEEGAAAGGAGAAENPTPAEGEDSGSNAPTPVVRKESGDDESCVRIVANFQSSISVQLRISHVCAEFQRLSNLNDRRERYNKDDRDEDSEQPEAENVSTESPEATE</sequence>
<comment type="caution">
    <text evidence="5">The sequence shown here is derived from an EMBL/GenBank/DDBJ whole genome shotgun (WGS) entry which is preliminary data.</text>
</comment>
<feature type="non-terminal residue" evidence="5">
    <location>
        <position position="1"/>
    </location>
</feature>
<feature type="region of interest" description="Disordered" evidence="3">
    <location>
        <begin position="487"/>
        <end position="523"/>
    </location>
</feature>
<feature type="region of interest" description="Disordered" evidence="3">
    <location>
        <begin position="555"/>
        <end position="590"/>
    </location>
</feature>
<dbReference type="EMBL" id="CATQJA010002655">
    <property type="protein sequence ID" value="CAJ0579206.1"/>
    <property type="molecule type" value="Genomic_DNA"/>
</dbReference>
<feature type="domain" description="K Homology" evidence="4">
    <location>
        <begin position="201"/>
        <end position="286"/>
    </location>
</feature>
<dbReference type="SMART" id="SM00322">
    <property type="entry name" value="KH"/>
    <property type="match status" value="4"/>
</dbReference>
<gene>
    <name evidence="5" type="ORF">MSPICULIGERA_LOCUS17436</name>
</gene>
<reference evidence="5" key="1">
    <citation type="submission" date="2023-06" db="EMBL/GenBank/DDBJ databases">
        <authorList>
            <person name="Delattre M."/>
        </authorList>
    </citation>
    <scope>NUCLEOTIDE SEQUENCE</scope>
    <source>
        <strain evidence="5">AF72</strain>
    </source>
</reference>
<evidence type="ECO:0000313" key="6">
    <source>
        <dbReference type="Proteomes" id="UP001177023"/>
    </source>
</evidence>
<dbReference type="AlphaFoldDB" id="A0AA36D208"/>
<name>A0AA36D208_9BILA</name>
<feature type="compositionally biased region" description="Polar residues" evidence="3">
    <location>
        <begin position="29"/>
        <end position="70"/>
    </location>
</feature>
<evidence type="ECO:0000256" key="2">
    <source>
        <dbReference type="PROSITE-ProRule" id="PRU00117"/>
    </source>
</evidence>
<proteinExistence type="predicted"/>
<keyword evidence="6" id="KW-1185">Reference proteome</keyword>
<feature type="compositionally biased region" description="Polar residues" evidence="3">
    <location>
        <begin position="580"/>
        <end position="590"/>
    </location>
</feature>
<dbReference type="Gene3D" id="3.30.1370.10">
    <property type="entry name" value="K Homology domain, type 1"/>
    <property type="match status" value="4"/>
</dbReference>
<evidence type="ECO:0000259" key="4">
    <source>
        <dbReference type="SMART" id="SM00322"/>
    </source>
</evidence>
<protein>
    <recommendedName>
        <fullName evidence="4">K Homology domain-containing protein</fullName>
    </recommendedName>
</protein>
<feature type="region of interest" description="Disordered" evidence="3">
    <location>
        <begin position="1"/>
        <end position="107"/>
    </location>
</feature>
<dbReference type="PANTHER" id="PTHR10288">
    <property type="entry name" value="KH DOMAIN CONTAINING RNA BINDING PROTEIN"/>
    <property type="match status" value="1"/>
</dbReference>
<evidence type="ECO:0000256" key="1">
    <source>
        <dbReference type="ARBA" id="ARBA00022737"/>
    </source>
</evidence>
<keyword evidence="1" id="KW-0677">Repeat</keyword>
<dbReference type="Pfam" id="PF00013">
    <property type="entry name" value="KH_1"/>
    <property type="match status" value="4"/>
</dbReference>
<feature type="region of interest" description="Disordered" evidence="3">
    <location>
        <begin position="378"/>
        <end position="407"/>
    </location>
</feature>
<dbReference type="InterPro" id="IPR009019">
    <property type="entry name" value="KH_sf_prok-type"/>
</dbReference>
<accession>A0AA36D208</accession>
<evidence type="ECO:0000313" key="5">
    <source>
        <dbReference type="EMBL" id="CAJ0579206.1"/>
    </source>
</evidence>
<feature type="compositionally biased region" description="Basic and acidic residues" evidence="3">
    <location>
        <begin position="558"/>
        <end position="568"/>
    </location>
</feature>
<dbReference type="CDD" id="cd22403">
    <property type="entry name" value="KH-I_IGF2BP_rpt4"/>
    <property type="match status" value="1"/>
</dbReference>
<dbReference type="SUPFAM" id="SSF54814">
    <property type="entry name" value="Prokaryotic type KH domain (KH-domain type II)"/>
    <property type="match status" value="1"/>
</dbReference>
<feature type="domain" description="K Homology" evidence="4">
    <location>
        <begin position="336"/>
        <end position="431"/>
    </location>
</feature>
<dbReference type="Proteomes" id="UP001177023">
    <property type="component" value="Unassembled WGS sequence"/>
</dbReference>
<dbReference type="InterPro" id="IPR004088">
    <property type="entry name" value="KH_dom_type_1"/>
</dbReference>
<dbReference type="GO" id="GO:0003723">
    <property type="term" value="F:RNA binding"/>
    <property type="evidence" value="ECO:0007669"/>
    <property type="project" value="UniProtKB-UniRule"/>
</dbReference>
<dbReference type="InterPro" id="IPR036612">
    <property type="entry name" value="KH_dom_type_1_sf"/>
</dbReference>